<feature type="repeat" description="PPR" evidence="2">
    <location>
        <begin position="601"/>
        <end position="635"/>
    </location>
</feature>
<dbReference type="Pfam" id="PF13041">
    <property type="entry name" value="PPR_2"/>
    <property type="match status" value="3"/>
</dbReference>
<feature type="repeat" description="PPR" evidence="2">
    <location>
        <begin position="566"/>
        <end position="600"/>
    </location>
</feature>
<dbReference type="PANTHER" id="PTHR47926">
    <property type="entry name" value="PENTATRICOPEPTIDE REPEAT-CONTAINING PROTEIN"/>
    <property type="match status" value="1"/>
</dbReference>
<dbReference type="OMA" id="GGNWYES"/>
<dbReference type="AlphaFoldDB" id="A0A7N0UJY9"/>
<feature type="repeat" description="PPR" evidence="2">
    <location>
        <begin position="164"/>
        <end position="198"/>
    </location>
</feature>
<keyword evidence="4" id="KW-1185">Reference proteome</keyword>
<dbReference type="GO" id="GO:0009451">
    <property type="term" value="P:RNA modification"/>
    <property type="evidence" value="ECO:0007669"/>
    <property type="project" value="InterPro"/>
</dbReference>
<feature type="repeat" description="PPR" evidence="2">
    <location>
        <begin position="365"/>
        <end position="399"/>
    </location>
</feature>
<dbReference type="FunFam" id="1.25.40.10:FF:000344">
    <property type="entry name" value="Pentatricopeptide repeat-containing protein"/>
    <property type="match status" value="1"/>
</dbReference>
<dbReference type="InterPro" id="IPR046960">
    <property type="entry name" value="PPR_At4g14850-like_plant"/>
</dbReference>
<evidence type="ECO:0000313" key="4">
    <source>
        <dbReference type="Proteomes" id="UP000594263"/>
    </source>
</evidence>
<dbReference type="InterPro" id="IPR011990">
    <property type="entry name" value="TPR-like_helical_dom_sf"/>
</dbReference>
<proteinExistence type="predicted"/>
<dbReference type="Proteomes" id="UP000594263">
    <property type="component" value="Unplaced"/>
</dbReference>
<evidence type="ECO:0000313" key="3">
    <source>
        <dbReference type="EnsemblPlants" id="Kaladp0071s0066.1.v1.1.CDS.1"/>
    </source>
</evidence>
<dbReference type="Pfam" id="PF01535">
    <property type="entry name" value="PPR"/>
    <property type="match status" value="5"/>
</dbReference>
<dbReference type="InterPro" id="IPR002885">
    <property type="entry name" value="PPR_rpt"/>
</dbReference>
<evidence type="ECO:0000256" key="2">
    <source>
        <dbReference type="PROSITE-ProRule" id="PRU00708"/>
    </source>
</evidence>
<dbReference type="FunFam" id="1.25.40.10:FF:000031">
    <property type="entry name" value="Pentatricopeptide repeat-containing protein mitochondrial"/>
    <property type="match status" value="1"/>
</dbReference>
<feature type="repeat" description="PPR" evidence="2">
    <location>
        <begin position="265"/>
        <end position="299"/>
    </location>
</feature>
<accession>A0A7N0UJY9</accession>
<dbReference type="InterPro" id="IPR046848">
    <property type="entry name" value="E_motif"/>
</dbReference>
<dbReference type="Gene3D" id="1.25.40.10">
    <property type="entry name" value="Tetratricopeptide repeat domain"/>
    <property type="match status" value="6"/>
</dbReference>
<keyword evidence="1" id="KW-0677">Repeat</keyword>
<dbReference type="Gramene" id="Kaladp0071s0066.1.v1.1">
    <property type="protein sequence ID" value="Kaladp0071s0066.1.v1.1.CDS.1"/>
    <property type="gene ID" value="Kaladp0071s0066.v1.1"/>
</dbReference>
<feature type="repeat" description="PPR" evidence="2">
    <location>
        <begin position="465"/>
        <end position="499"/>
    </location>
</feature>
<dbReference type="EnsemblPlants" id="Kaladp0071s0066.1.v1.1">
    <property type="protein sequence ID" value="Kaladp0071s0066.1.v1.1.CDS.1"/>
    <property type="gene ID" value="Kaladp0071s0066.v1.1"/>
</dbReference>
<protein>
    <recommendedName>
        <fullName evidence="5">Pentatricopeptide repeat-containing protein</fullName>
    </recommendedName>
</protein>
<evidence type="ECO:0008006" key="5">
    <source>
        <dbReference type="Google" id="ProtNLM"/>
    </source>
</evidence>
<dbReference type="PANTHER" id="PTHR47926:SF344">
    <property type="entry name" value="OS07G0636900 PROTEIN"/>
    <property type="match status" value="1"/>
</dbReference>
<dbReference type="Pfam" id="PF20431">
    <property type="entry name" value="E_motif"/>
    <property type="match status" value="1"/>
</dbReference>
<dbReference type="PROSITE" id="PS51375">
    <property type="entry name" value="PPR"/>
    <property type="match status" value="6"/>
</dbReference>
<dbReference type="NCBIfam" id="TIGR00756">
    <property type="entry name" value="PPR"/>
    <property type="match status" value="6"/>
</dbReference>
<name>A0A7N0UJY9_KALFE</name>
<dbReference type="GO" id="GO:0003723">
    <property type="term" value="F:RNA binding"/>
    <property type="evidence" value="ECO:0007669"/>
    <property type="project" value="InterPro"/>
</dbReference>
<sequence length="746" mass="82353">MSLYMPLFKSCTSLRALRQLHAHLLTFGHCHSAQASTKLIESYSQMGTPESAQLVFKTFHRPDGFMWGVLMKCFVWSGLFRAAILQYRDMLYHDVETTSFIYPSVLRACAGFSDVRVGEVVHGRVVKLGFGGDDVVDTSLMSMYGELGSLSNACKMFDEMPEPDVVAWASIISSYVRDGNVSDGLWKFRQMMDAGVSADSVTMLSVAEACGEVGCPRLARSVHGHVLTTGNTNELLDNSLAVMYGKCGDLSGAEILFSRIREPRSVSSWSAMISCYNQAGCFEQALEVFTRMLRAHSEPNSVTMASVLGSCIGLGCLKEGKSVHCFVLKKDFELDYLGPSMIEFYTHHGKIRDSVEVFDTVPEKTMILWNMLISAHVKKGLLTEASEFLAQMRKHGLLPDAFALSSVLSACADMGCAELGCQIHGHSIKTGSHDEFVVNALIDMYSKCGSTDSAYLIFDSFQHKSVVTWNSMITGFSQIGNSARAIDLFDQMYTGSLEMNYVTFLTVIQACANSGYIDKGKWVHHELITYGVSIDTFIATALTDMYGKCGDLRMSRRVFDSMADKSVVSWSAMISCYGMHGQINNAILIFDKMIESGVKPNQVTFMNILSACSHAGCVEQGSRFFHMMEVFGVVPNSEHLACVVDLLSRAGDLKGAYEVIKSAKFPVDASTWGALLNGCRIHGRMDLITDMKESFLDVETDDTGYYTLLSNVYAEDGNWNDFSKVRSRMRTTGLTKVPAYSSIETQ</sequence>
<evidence type="ECO:0000256" key="1">
    <source>
        <dbReference type="ARBA" id="ARBA00022737"/>
    </source>
</evidence>
<dbReference type="FunFam" id="1.25.40.10:FF:000090">
    <property type="entry name" value="Pentatricopeptide repeat-containing protein, chloroplastic"/>
    <property type="match status" value="1"/>
</dbReference>
<organism evidence="3 4">
    <name type="scientific">Kalanchoe fedtschenkoi</name>
    <name type="common">Lavender scallops</name>
    <name type="synonym">South American air plant</name>
    <dbReference type="NCBI Taxonomy" id="63787"/>
    <lineage>
        <taxon>Eukaryota</taxon>
        <taxon>Viridiplantae</taxon>
        <taxon>Streptophyta</taxon>
        <taxon>Embryophyta</taxon>
        <taxon>Tracheophyta</taxon>
        <taxon>Spermatophyta</taxon>
        <taxon>Magnoliopsida</taxon>
        <taxon>eudicotyledons</taxon>
        <taxon>Gunneridae</taxon>
        <taxon>Pentapetalae</taxon>
        <taxon>Saxifragales</taxon>
        <taxon>Crassulaceae</taxon>
        <taxon>Kalanchoe</taxon>
    </lineage>
</organism>
<reference evidence="3" key="1">
    <citation type="submission" date="2021-01" db="UniProtKB">
        <authorList>
            <consortium name="EnsemblPlants"/>
        </authorList>
    </citation>
    <scope>IDENTIFICATION</scope>
</reference>